<proteinExistence type="predicted"/>
<protein>
    <submittedName>
        <fullName evidence="1">Alpha beta hydrolase fold protein</fullName>
    </submittedName>
</protein>
<accession>V2X2A0</accession>
<dbReference type="OrthoDB" id="2152029at2759"/>
<dbReference type="GO" id="GO:0016787">
    <property type="term" value="F:hydrolase activity"/>
    <property type="evidence" value="ECO:0007669"/>
    <property type="project" value="UniProtKB-KW"/>
</dbReference>
<evidence type="ECO:0000313" key="1">
    <source>
        <dbReference type="EMBL" id="ESK93228.1"/>
    </source>
</evidence>
<name>V2X2A0_MONRO</name>
<reference evidence="1 2" key="1">
    <citation type="journal article" date="2014" name="BMC Genomics">
        <title>Genome and secretome analysis of the hemibiotrophic fungal pathogen, Moniliophthora roreri, which causes frosty pod rot disease of cacao: mechanisms of the biotrophic and necrotrophic phases.</title>
        <authorList>
            <person name="Meinhardt L.W."/>
            <person name="Costa G.G.L."/>
            <person name="Thomazella D.P.T."/>
            <person name="Teixeira P.J.P.L."/>
            <person name="Carazzolle M.F."/>
            <person name="Schuster S.C."/>
            <person name="Carlson J.E."/>
            <person name="Guiltinan M.J."/>
            <person name="Mieczkowski P."/>
            <person name="Farmer A."/>
            <person name="Ramaraj T."/>
            <person name="Crozier J."/>
            <person name="Davis R.E."/>
            <person name="Shao J."/>
            <person name="Melnick R.L."/>
            <person name="Pereira G.A.G."/>
            <person name="Bailey B.A."/>
        </authorList>
    </citation>
    <scope>NUCLEOTIDE SEQUENCE [LARGE SCALE GENOMIC DNA]</scope>
    <source>
        <strain evidence="1 2">MCA 2997</strain>
    </source>
</reference>
<dbReference type="InterPro" id="IPR029058">
    <property type="entry name" value="AB_hydrolase_fold"/>
</dbReference>
<sequence length="88" mass="9622">MASLRIDKLTPNAPLPTILRQAAGGLRLFLNRDIQPKIIHLVGDLAGGNLILQLFSHILHPLSTVPAIPRHFPSCIPHVTLGLAQQQR</sequence>
<evidence type="ECO:0000313" key="2">
    <source>
        <dbReference type="Proteomes" id="UP000017559"/>
    </source>
</evidence>
<keyword evidence="1" id="KW-0378">Hydrolase</keyword>
<dbReference type="KEGG" id="mrr:Moror_14613"/>
<dbReference type="Proteomes" id="UP000017559">
    <property type="component" value="Unassembled WGS sequence"/>
</dbReference>
<dbReference type="HOGENOM" id="CLU_2469610_0_0_1"/>
<keyword evidence="2" id="KW-1185">Reference proteome</keyword>
<comment type="caution">
    <text evidence="1">The sequence shown here is derived from an EMBL/GenBank/DDBJ whole genome shotgun (WGS) entry which is preliminary data.</text>
</comment>
<organism evidence="1 2">
    <name type="scientific">Moniliophthora roreri (strain MCA 2997)</name>
    <name type="common">Cocoa frosty pod rot fungus</name>
    <name type="synonym">Crinipellis roreri</name>
    <dbReference type="NCBI Taxonomy" id="1381753"/>
    <lineage>
        <taxon>Eukaryota</taxon>
        <taxon>Fungi</taxon>
        <taxon>Dikarya</taxon>
        <taxon>Basidiomycota</taxon>
        <taxon>Agaricomycotina</taxon>
        <taxon>Agaricomycetes</taxon>
        <taxon>Agaricomycetidae</taxon>
        <taxon>Agaricales</taxon>
        <taxon>Marasmiineae</taxon>
        <taxon>Marasmiaceae</taxon>
        <taxon>Moniliophthora</taxon>
    </lineage>
</organism>
<dbReference type="Gene3D" id="3.40.50.1820">
    <property type="entry name" value="alpha/beta hydrolase"/>
    <property type="match status" value="1"/>
</dbReference>
<dbReference type="AlphaFoldDB" id="V2X2A0"/>
<dbReference type="EMBL" id="AWSO01000219">
    <property type="protein sequence ID" value="ESK93228.1"/>
    <property type="molecule type" value="Genomic_DNA"/>
</dbReference>
<gene>
    <name evidence="1" type="ORF">Moror_14613</name>
</gene>